<reference evidence="1 2" key="1">
    <citation type="submission" date="2020-05" db="EMBL/GenBank/DDBJ databases">
        <title>Identification and distribution of gene clusters putatively required for synthesis of sphingolipid metabolism inhibitors in phylogenetically diverse species of the filamentous fungus Fusarium.</title>
        <authorList>
            <person name="Kim H.-S."/>
            <person name="Busman M."/>
            <person name="Brown D.W."/>
            <person name="Divon H."/>
            <person name="Uhlig S."/>
            <person name="Proctor R.H."/>
        </authorList>
    </citation>
    <scope>NUCLEOTIDE SEQUENCE [LARGE SCALE GENOMIC DNA]</scope>
    <source>
        <strain evidence="1 2">NRRL 66333</strain>
    </source>
</reference>
<dbReference type="EMBL" id="JAAOAV010000114">
    <property type="protein sequence ID" value="KAF5597734.1"/>
    <property type="molecule type" value="Genomic_DNA"/>
</dbReference>
<dbReference type="GeneID" id="59321505"/>
<dbReference type="Proteomes" id="UP000547976">
    <property type="component" value="Unassembled WGS sequence"/>
</dbReference>
<protein>
    <submittedName>
        <fullName evidence="1">Uncharacterized protein</fullName>
    </submittedName>
</protein>
<proteinExistence type="predicted"/>
<gene>
    <name evidence="1" type="ORF">FSUBG_8384</name>
</gene>
<sequence length="335" mass="38486">MYNTYLNSFHDLQTKSTKFQQRLQEQRDEDGFLFTEAAALLNKANDAAFEGLENLVAQLLQIADGESPIGKDAVPQLPIAIDLFHKLAKSCEGSVDRIGQEFIDTTQYGGENKQVQDDITALLTNINGEVRSARGALERAKESSQRCLNSLASAESDLRDARNKRDGWYDISSFFGGGGDIDEQVRVNERNVNSCQRHWDDAKRAEDDCWNVLCNLERLVPLVEELKTGLDGLFWQMNEEYEKIVKDRKVIERTWVATRALDYHVSTNDVDTSRDDILRHVVQLIHMRVEQVDEDPDVQRFKENIERRMRETLGEAKTEELHQEKKFLPMEDADF</sequence>
<organism evidence="1 2">
    <name type="scientific">Gibberella subglutinans</name>
    <name type="common">Fusarium subglutinans</name>
    <dbReference type="NCBI Taxonomy" id="42677"/>
    <lineage>
        <taxon>Eukaryota</taxon>
        <taxon>Fungi</taxon>
        <taxon>Dikarya</taxon>
        <taxon>Ascomycota</taxon>
        <taxon>Pezizomycotina</taxon>
        <taxon>Sordariomycetes</taxon>
        <taxon>Hypocreomycetidae</taxon>
        <taxon>Hypocreales</taxon>
        <taxon>Nectriaceae</taxon>
        <taxon>Fusarium</taxon>
        <taxon>Fusarium fujikuroi species complex</taxon>
    </lineage>
</organism>
<name>A0A8H5PJP9_GIBSU</name>
<dbReference type="RefSeq" id="XP_036536131.1">
    <property type="nucleotide sequence ID" value="XM_036686787.1"/>
</dbReference>
<keyword evidence="2" id="KW-1185">Reference proteome</keyword>
<evidence type="ECO:0000313" key="1">
    <source>
        <dbReference type="EMBL" id="KAF5597734.1"/>
    </source>
</evidence>
<evidence type="ECO:0000313" key="2">
    <source>
        <dbReference type="Proteomes" id="UP000547976"/>
    </source>
</evidence>
<dbReference type="OrthoDB" id="3789331at2759"/>
<comment type="caution">
    <text evidence="1">The sequence shown here is derived from an EMBL/GenBank/DDBJ whole genome shotgun (WGS) entry which is preliminary data.</text>
</comment>
<dbReference type="AlphaFoldDB" id="A0A8H5PJP9"/>
<accession>A0A8H5PJP9</accession>